<comment type="subcellular location">
    <subcellularLocation>
        <location evidence="1 7">Cell membrane</location>
        <topology evidence="1 7">Multi-pass membrane protein</topology>
    </subcellularLocation>
</comment>
<feature type="transmembrane region" description="Helical" evidence="7">
    <location>
        <begin position="263"/>
        <end position="283"/>
    </location>
</feature>
<dbReference type="STRING" id="180332.GCA_000797495_05014"/>
<reference evidence="9 10" key="1">
    <citation type="journal article" date="2019" name="Anaerobe">
        <title>Detection of Robinsoniella peoriensis in multiple bone samples of a trauma patient.</title>
        <authorList>
            <person name="Schrottner P."/>
            <person name="Hartwich K."/>
            <person name="Bunk B."/>
            <person name="Schober I."/>
            <person name="Helbig S."/>
            <person name="Rudolph W.W."/>
            <person name="Gunzer F."/>
        </authorList>
    </citation>
    <scope>NUCLEOTIDE SEQUENCE [LARGE SCALE GENOMIC DNA]</scope>
    <source>
        <strain evidence="9 10">DSM 106044</strain>
    </source>
</reference>
<keyword evidence="2 7" id="KW-0813">Transport</keyword>
<sequence length="293" mass="32535">METKGKKKYRLTGWSMVAIAAALVLIFSYVPMIQAFILSLKTGKGAALHFAGFANYIRMFKDATFWTTMGNTLLYAVVQLPVMLLAALVIAVLLNDPKMKMRGVYRTCIFLPCVTSLVSYSILFKNLFAVDGIVNQVLLKLNIVDKAIPFVLDAGWAKAVIVIALIWRYTGYYMIFYLSALQNIDKSVYEAAKMDGCNFFQSFFKITVPLLKPIVFLTSIMALNTTLQLFDEVVNLTGGGPGNATRTISQYIYDLSFNYVPSYGYSAAISYVVLVLVIILTIVQKGITGSKDE</sequence>
<keyword evidence="4 7" id="KW-0812">Transmembrane</keyword>
<gene>
    <name evidence="9" type="primary">lacF_17</name>
    <name evidence="9" type="ORF">DSM106044_02472</name>
</gene>
<proteinExistence type="inferred from homology"/>
<evidence type="ECO:0000256" key="2">
    <source>
        <dbReference type="ARBA" id="ARBA00022448"/>
    </source>
</evidence>
<dbReference type="SUPFAM" id="SSF161098">
    <property type="entry name" value="MetI-like"/>
    <property type="match status" value="1"/>
</dbReference>
<protein>
    <submittedName>
        <fullName evidence="9">Lactose transport system permease protein LacF</fullName>
    </submittedName>
</protein>
<dbReference type="AlphaFoldDB" id="A0A4U8Q6V9"/>
<dbReference type="InterPro" id="IPR035906">
    <property type="entry name" value="MetI-like_sf"/>
</dbReference>
<dbReference type="PANTHER" id="PTHR30193">
    <property type="entry name" value="ABC TRANSPORTER PERMEASE PROTEIN"/>
    <property type="match status" value="1"/>
</dbReference>
<evidence type="ECO:0000256" key="5">
    <source>
        <dbReference type="ARBA" id="ARBA00022989"/>
    </source>
</evidence>
<dbReference type="GO" id="GO:0005886">
    <property type="term" value="C:plasma membrane"/>
    <property type="evidence" value="ECO:0007669"/>
    <property type="project" value="UniProtKB-SubCell"/>
</dbReference>
<feature type="transmembrane region" description="Helical" evidence="7">
    <location>
        <begin position="210"/>
        <end position="230"/>
    </location>
</feature>
<name>A0A4U8Q6V9_9FIRM</name>
<dbReference type="Gene3D" id="1.10.3720.10">
    <property type="entry name" value="MetI-like"/>
    <property type="match status" value="1"/>
</dbReference>
<evidence type="ECO:0000259" key="8">
    <source>
        <dbReference type="PROSITE" id="PS50928"/>
    </source>
</evidence>
<evidence type="ECO:0000256" key="3">
    <source>
        <dbReference type="ARBA" id="ARBA00022475"/>
    </source>
</evidence>
<evidence type="ECO:0000256" key="7">
    <source>
        <dbReference type="RuleBase" id="RU363032"/>
    </source>
</evidence>
<feature type="transmembrane region" description="Helical" evidence="7">
    <location>
        <begin position="73"/>
        <end position="95"/>
    </location>
</feature>
<feature type="transmembrane region" description="Helical" evidence="7">
    <location>
        <begin position="107"/>
        <end position="128"/>
    </location>
</feature>
<keyword evidence="10" id="KW-1185">Reference proteome</keyword>
<dbReference type="CDD" id="cd06261">
    <property type="entry name" value="TM_PBP2"/>
    <property type="match status" value="1"/>
</dbReference>
<dbReference type="InterPro" id="IPR051393">
    <property type="entry name" value="ABC_transporter_permease"/>
</dbReference>
<dbReference type="Proteomes" id="UP000306509">
    <property type="component" value="Unassembled WGS sequence"/>
</dbReference>
<comment type="similarity">
    <text evidence="7">Belongs to the binding-protein-dependent transport system permease family.</text>
</comment>
<keyword evidence="3" id="KW-1003">Cell membrane</keyword>
<keyword evidence="5 7" id="KW-1133">Transmembrane helix</keyword>
<evidence type="ECO:0000313" key="10">
    <source>
        <dbReference type="Proteomes" id="UP000306509"/>
    </source>
</evidence>
<dbReference type="PROSITE" id="PS50928">
    <property type="entry name" value="ABC_TM1"/>
    <property type="match status" value="1"/>
</dbReference>
<dbReference type="RefSeq" id="WP_081998809.1">
    <property type="nucleotide sequence ID" value="NZ_CABMJZ010000022.1"/>
</dbReference>
<evidence type="ECO:0000256" key="1">
    <source>
        <dbReference type="ARBA" id="ARBA00004651"/>
    </source>
</evidence>
<accession>A0A4U8Q6V9</accession>
<dbReference type="PANTHER" id="PTHR30193:SF37">
    <property type="entry name" value="INNER MEMBRANE ABC TRANSPORTER PERMEASE PROTEIN YCJO"/>
    <property type="match status" value="1"/>
</dbReference>
<evidence type="ECO:0000313" key="9">
    <source>
        <dbReference type="EMBL" id="TLD00640.1"/>
    </source>
</evidence>
<evidence type="ECO:0000256" key="4">
    <source>
        <dbReference type="ARBA" id="ARBA00022692"/>
    </source>
</evidence>
<comment type="caution">
    <text evidence="9">The sequence shown here is derived from an EMBL/GenBank/DDBJ whole genome shotgun (WGS) entry which is preliminary data.</text>
</comment>
<feature type="transmembrane region" description="Helical" evidence="7">
    <location>
        <begin position="12"/>
        <end position="30"/>
    </location>
</feature>
<dbReference type="Pfam" id="PF00528">
    <property type="entry name" value="BPD_transp_1"/>
    <property type="match status" value="1"/>
</dbReference>
<keyword evidence="6 7" id="KW-0472">Membrane</keyword>
<dbReference type="EMBL" id="QGQD01000051">
    <property type="protein sequence ID" value="TLD00640.1"/>
    <property type="molecule type" value="Genomic_DNA"/>
</dbReference>
<organism evidence="9 10">
    <name type="scientific">Robinsoniella peoriensis</name>
    <dbReference type="NCBI Taxonomy" id="180332"/>
    <lineage>
        <taxon>Bacteria</taxon>
        <taxon>Bacillati</taxon>
        <taxon>Bacillota</taxon>
        <taxon>Clostridia</taxon>
        <taxon>Lachnospirales</taxon>
        <taxon>Lachnospiraceae</taxon>
        <taxon>Robinsoniella</taxon>
    </lineage>
</organism>
<dbReference type="InterPro" id="IPR000515">
    <property type="entry name" value="MetI-like"/>
</dbReference>
<evidence type="ECO:0000256" key="6">
    <source>
        <dbReference type="ARBA" id="ARBA00023136"/>
    </source>
</evidence>
<dbReference type="GO" id="GO:0055085">
    <property type="term" value="P:transmembrane transport"/>
    <property type="evidence" value="ECO:0007669"/>
    <property type="project" value="InterPro"/>
</dbReference>
<feature type="domain" description="ABC transmembrane type-1" evidence="8">
    <location>
        <begin position="69"/>
        <end position="284"/>
    </location>
</feature>